<organism evidence="1 2">
    <name type="scientific">Caldibacillus thermoamylovorans</name>
    <dbReference type="NCBI Taxonomy" id="35841"/>
    <lineage>
        <taxon>Bacteria</taxon>
        <taxon>Bacillati</taxon>
        <taxon>Bacillota</taxon>
        <taxon>Bacilli</taxon>
        <taxon>Bacillales</taxon>
        <taxon>Bacillaceae</taxon>
        <taxon>Caldibacillus</taxon>
    </lineage>
</organism>
<evidence type="ECO:0000313" key="2">
    <source>
        <dbReference type="Proteomes" id="UP000032076"/>
    </source>
</evidence>
<gene>
    <name evidence="1" type="ORF">B4167_1769</name>
</gene>
<dbReference type="AlphaFoldDB" id="A0A0D0FAK4"/>
<dbReference type="EMBL" id="JXLU01000020">
    <property type="protein sequence ID" value="KIO73822.1"/>
    <property type="molecule type" value="Genomic_DNA"/>
</dbReference>
<sequence length="57" mass="6807">MIDEGKLSDFFDDYSPYMEIDLLRLEDGYPQNFHQSQCVHLLQCPACGRQETYFIRE</sequence>
<name>A0A0D0FAK4_9BACI</name>
<reference evidence="1 2" key="1">
    <citation type="submission" date="2015-01" db="EMBL/GenBank/DDBJ databases">
        <title>Draft Genome Sequences of Four Bacillus thermoamylovorans Strains, Isolated From Food Products.</title>
        <authorList>
            <person name="Krawcyk A.O."/>
            <person name="Berendsen E.M."/>
            <person name="Eijlander R.T."/>
            <person name="de Jong A."/>
            <person name="Wells-Bennik M."/>
            <person name="Kuipers O.P."/>
        </authorList>
    </citation>
    <scope>NUCLEOTIDE SEQUENCE [LARGE SCALE GENOMIC DNA]</scope>
    <source>
        <strain evidence="1 2">B4167</strain>
    </source>
</reference>
<comment type="caution">
    <text evidence="1">The sequence shown here is derived from an EMBL/GenBank/DDBJ whole genome shotgun (WGS) entry which is preliminary data.</text>
</comment>
<protein>
    <submittedName>
        <fullName evidence="1">Uncharacterized protein</fullName>
    </submittedName>
</protein>
<proteinExistence type="predicted"/>
<evidence type="ECO:0000313" key="1">
    <source>
        <dbReference type="EMBL" id="KIO73822.1"/>
    </source>
</evidence>
<accession>A0A0D0FAK4</accession>
<dbReference type="Proteomes" id="UP000032076">
    <property type="component" value="Unassembled WGS sequence"/>
</dbReference>